<accession>A0A0F0LRP1</accession>
<evidence type="ECO:0000256" key="4">
    <source>
        <dbReference type="ARBA" id="ARBA00023163"/>
    </source>
</evidence>
<evidence type="ECO:0000256" key="1">
    <source>
        <dbReference type="ARBA" id="ARBA00022491"/>
    </source>
</evidence>
<keyword evidence="8" id="KW-1185">Reference proteome</keyword>
<dbReference type="SUPFAM" id="SSF48498">
    <property type="entry name" value="Tetracyclin repressor-like, C-terminal domain"/>
    <property type="match status" value="1"/>
</dbReference>
<dbReference type="InterPro" id="IPR050109">
    <property type="entry name" value="HTH-type_TetR-like_transc_reg"/>
</dbReference>
<evidence type="ECO:0000256" key="5">
    <source>
        <dbReference type="PROSITE-ProRule" id="PRU00335"/>
    </source>
</evidence>
<dbReference type="PROSITE" id="PS50977">
    <property type="entry name" value="HTH_TETR_2"/>
    <property type="match status" value="1"/>
</dbReference>
<dbReference type="InterPro" id="IPR039538">
    <property type="entry name" value="BetI_C"/>
</dbReference>
<dbReference type="EMBL" id="JYIT01000016">
    <property type="protein sequence ID" value="KJL35902.1"/>
    <property type="molecule type" value="Genomic_DNA"/>
</dbReference>
<dbReference type="PATRIC" id="fig|582680.7.peg.23"/>
<feature type="domain" description="HTH tetR-type" evidence="6">
    <location>
        <begin position="4"/>
        <end position="64"/>
    </location>
</feature>
<dbReference type="InterPro" id="IPR009057">
    <property type="entry name" value="Homeodomain-like_sf"/>
</dbReference>
<evidence type="ECO:0000313" key="7">
    <source>
        <dbReference type="EMBL" id="KJL35902.1"/>
    </source>
</evidence>
<proteinExistence type="predicted"/>
<dbReference type="Pfam" id="PF13977">
    <property type="entry name" value="TetR_C_6"/>
    <property type="match status" value="1"/>
</dbReference>
<dbReference type="AlphaFoldDB" id="A0A0F0LRP1"/>
<protein>
    <submittedName>
        <fullName evidence="7">HTH-type transcriptional regulator BetI</fullName>
    </submittedName>
</protein>
<keyword evidence="1" id="KW-0678">Repressor</keyword>
<dbReference type="GO" id="GO:0003700">
    <property type="term" value="F:DNA-binding transcription factor activity"/>
    <property type="evidence" value="ECO:0007669"/>
    <property type="project" value="TreeGrafter"/>
</dbReference>
<feature type="DNA-binding region" description="H-T-H motif" evidence="5">
    <location>
        <begin position="27"/>
        <end position="46"/>
    </location>
</feature>
<keyword evidence="2" id="KW-0805">Transcription regulation</keyword>
<evidence type="ECO:0000313" key="8">
    <source>
        <dbReference type="Proteomes" id="UP000033448"/>
    </source>
</evidence>
<dbReference type="Pfam" id="PF00440">
    <property type="entry name" value="TetR_N"/>
    <property type="match status" value="1"/>
</dbReference>
<sequence length="187" mass="19853">MPPEQRERAILDAAVALARRSGIAGLTVRTVAAAAGVTPALVAHYRPSMDAFVADVFGAIVGAEREEVMTAGRAEAGLRSRITRIVETLLDGDRDDVTLVWVQAWAAGARNEELASRVRREMDSWQQDLEAVVAEGVAAGEITPTQAEGAAWLLLATVDGMSAHSLVKWAPEDRTGLARRTVAAVLG</sequence>
<comment type="caution">
    <text evidence="7">The sequence shown here is derived from an EMBL/GenBank/DDBJ whole genome shotgun (WGS) entry which is preliminary data.</text>
</comment>
<evidence type="ECO:0000259" key="6">
    <source>
        <dbReference type="PROSITE" id="PS50977"/>
    </source>
</evidence>
<gene>
    <name evidence="7" type="primary">betI_1</name>
    <name evidence="7" type="ORF">RL72_00010</name>
</gene>
<keyword evidence="3 5" id="KW-0238">DNA-binding</keyword>
<dbReference type="PANTHER" id="PTHR30055:SF234">
    <property type="entry name" value="HTH-TYPE TRANSCRIPTIONAL REGULATOR BETI"/>
    <property type="match status" value="1"/>
</dbReference>
<organism evidence="7 8">
    <name type="scientific">Microbacterium azadirachtae</name>
    <dbReference type="NCBI Taxonomy" id="582680"/>
    <lineage>
        <taxon>Bacteria</taxon>
        <taxon>Bacillati</taxon>
        <taxon>Actinomycetota</taxon>
        <taxon>Actinomycetes</taxon>
        <taxon>Micrococcales</taxon>
        <taxon>Microbacteriaceae</taxon>
        <taxon>Microbacterium</taxon>
    </lineage>
</organism>
<evidence type="ECO:0000256" key="3">
    <source>
        <dbReference type="ARBA" id="ARBA00023125"/>
    </source>
</evidence>
<dbReference type="PANTHER" id="PTHR30055">
    <property type="entry name" value="HTH-TYPE TRANSCRIPTIONAL REGULATOR RUTR"/>
    <property type="match status" value="1"/>
</dbReference>
<reference evidence="7 8" key="1">
    <citation type="submission" date="2015-02" db="EMBL/GenBank/DDBJ databases">
        <title>Draft genome sequences of ten Microbacterium spp. with emphasis on heavy metal contaminated environments.</title>
        <authorList>
            <person name="Corretto E."/>
        </authorList>
    </citation>
    <scope>NUCLEOTIDE SEQUENCE [LARGE SCALE GENOMIC DNA]</scope>
    <source>
        <strain evidence="7 8">DSM 23848</strain>
    </source>
</reference>
<dbReference type="SUPFAM" id="SSF46689">
    <property type="entry name" value="Homeodomain-like"/>
    <property type="match status" value="1"/>
</dbReference>
<name>A0A0F0LRP1_9MICO</name>
<keyword evidence="4" id="KW-0804">Transcription</keyword>
<dbReference type="GO" id="GO:0000976">
    <property type="term" value="F:transcription cis-regulatory region binding"/>
    <property type="evidence" value="ECO:0007669"/>
    <property type="project" value="TreeGrafter"/>
</dbReference>
<dbReference type="Gene3D" id="1.10.357.10">
    <property type="entry name" value="Tetracycline Repressor, domain 2"/>
    <property type="match status" value="1"/>
</dbReference>
<dbReference type="InterPro" id="IPR001647">
    <property type="entry name" value="HTH_TetR"/>
</dbReference>
<evidence type="ECO:0000256" key="2">
    <source>
        <dbReference type="ARBA" id="ARBA00023015"/>
    </source>
</evidence>
<dbReference type="Proteomes" id="UP000033448">
    <property type="component" value="Unassembled WGS sequence"/>
</dbReference>
<dbReference type="InterPro" id="IPR036271">
    <property type="entry name" value="Tet_transcr_reg_TetR-rel_C_sf"/>
</dbReference>